<dbReference type="Gene3D" id="3.40.50.1010">
    <property type="entry name" value="5'-nuclease"/>
    <property type="match status" value="1"/>
</dbReference>
<dbReference type="Proteomes" id="UP000651728">
    <property type="component" value="Unassembled WGS sequence"/>
</dbReference>
<sequence>MIADLDRRILILNDLSNIHLSAGVAADMQGEGALRARLRIQAGAIKRLAAAGRPNTMTRTVTSANDFARLERVVEHFDDAGFGVTLLERGRRTGKELGADHYLQLCMLREVFDAVPGVIVLLSGDGAGHEEGIGFLADLKRARSRGWGIEVLAWDRTCSRELKAWVQRQGPHGVYIPLDRYYYSITFVEGGRRALPLSLRGRPQAVPGDSNGMAA</sequence>
<protein>
    <recommendedName>
        <fullName evidence="3">NYN domain-containing protein</fullName>
    </recommendedName>
</protein>
<dbReference type="RefSeq" id="WP_204288907.1">
    <property type="nucleotide sequence ID" value="NZ_BAABEJ010000021.1"/>
</dbReference>
<name>A0ABQ4FN81_9ACTN</name>
<accession>A0ABQ4FN81</accession>
<evidence type="ECO:0000313" key="2">
    <source>
        <dbReference type="Proteomes" id="UP000651728"/>
    </source>
</evidence>
<dbReference type="EMBL" id="BOOB01000057">
    <property type="protein sequence ID" value="GIH36275.1"/>
    <property type="molecule type" value="Genomic_DNA"/>
</dbReference>
<evidence type="ECO:0008006" key="3">
    <source>
        <dbReference type="Google" id="ProtNLM"/>
    </source>
</evidence>
<reference evidence="1 2" key="1">
    <citation type="submission" date="2021-01" db="EMBL/GenBank/DDBJ databases">
        <title>Whole genome shotgun sequence of Microbispora amethystogenes NBRC 101907.</title>
        <authorList>
            <person name="Komaki H."/>
            <person name="Tamura T."/>
        </authorList>
    </citation>
    <scope>NUCLEOTIDE SEQUENCE [LARGE SCALE GENOMIC DNA]</scope>
    <source>
        <strain evidence="1 2">NBRC 101907</strain>
    </source>
</reference>
<organism evidence="1 2">
    <name type="scientific">Microbispora amethystogenes</name>
    <dbReference type="NCBI Taxonomy" id="1427754"/>
    <lineage>
        <taxon>Bacteria</taxon>
        <taxon>Bacillati</taxon>
        <taxon>Actinomycetota</taxon>
        <taxon>Actinomycetes</taxon>
        <taxon>Streptosporangiales</taxon>
        <taxon>Streptosporangiaceae</taxon>
        <taxon>Microbispora</taxon>
    </lineage>
</organism>
<proteinExistence type="predicted"/>
<comment type="caution">
    <text evidence="1">The sequence shown here is derived from an EMBL/GenBank/DDBJ whole genome shotgun (WGS) entry which is preliminary data.</text>
</comment>
<gene>
    <name evidence="1" type="ORF">Mam01_64390</name>
</gene>
<keyword evidence="2" id="KW-1185">Reference proteome</keyword>
<evidence type="ECO:0000313" key="1">
    <source>
        <dbReference type="EMBL" id="GIH36275.1"/>
    </source>
</evidence>